<comment type="similarity">
    <text evidence="3">Belongs to the cytochrome c oxidase subunit 2 family.</text>
</comment>
<keyword evidence="14" id="KW-0249">Electron transport</keyword>
<feature type="transmembrane region" description="Helical" evidence="21">
    <location>
        <begin position="62"/>
        <end position="84"/>
    </location>
</feature>
<keyword evidence="13" id="KW-1278">Translocase</keyword>
<evidence type="ECO:0000256" key="13">
    <source>
        <dbReference type="ARBA" id="ARBA00022967"/>
    </source>
</evidence>
<dbReference type="GeneID" id="34949255"/>
<dbReference type="GO" id="GO:0005743">
    <property type="term" value="C:mitochondrial inner membrane"/>
    <property type="evidence" value="ECO:0007669"/>
    <property type="project" value="UniProtKB-SubCell"/>
</dbReference>
<dbReference type="PRINTS" id="PR01166">
    <property type="entry name" value="CYCOXIDASEII"/>
</dbReference>
<dbReference type="InterPro" id="IPR011759">
    <property type="entry name" value="Cyt_c_oxidase_su2_TM_dom"/>
</dbReference>
<dbReference type="PROSITE" id="PS50999">
    <property type="entry name" value="COX2_TM"/>
    <property type="match status" value="1"/>
</dbReference>
<dbReference type="EMBL" id="MF580344">
    <property type="protein sequence ID" value="ATO58499.1"/>
    <property type="molecule type" value="Genomic_DNA"/>
</dbReference>
<comment type="cofactor">
    <cofactor evidence="1">
        <name>Cu cation</name>
        <dbReference type="ChEBI" id="CHEBI:23378"/>
    </cofactor>
</comment>
<evidence type="ECO:0000256" key="7">
    <source>
        <dbReference type="ARBA" id="ARBA00022448"/>
    </source>
</evidence>
<dbReference type="PROSITE" id="PS00078">
    <property type="entry name" value="COX2"/>
    <property type="match status" value="1"/>
</dbReference>
<evidence type="ECO:0000256" key="17">
    <source>
        <dbReference type="ARBA" id="ARBA00023128"/>
    </source>
</evidence>
<evidence type="ECO:0000256" key="3">
    <source>
        <dbReference type="ARBA" id="ARBA00007866"/>
    </source>
</evidence>
<feature type="domain" description="Cytochrome oxidase subunit II copper A binding" evidence="22">
    <location>
        <begin position="91"/>
        <end position="224"/>
    </location>
</feature>
<evidence type="ECO:0000256" key="14">
    <source>
        <dbReference type="ARBA" id="ARBA00022982"/>
    </source>
</evidence>
<proteinExistence type="inferred from homology"/>
<reference evidence="24" key="1">
    <citation type="journal article" date="2017" name="BMC Genomics">
        <title>The complete mitochondrial genome of parasitic nematode Camallanus cotti: extreme discontinuity in the rate of mitogenomic architecture evolution within the Chromadorea class.</title>
        <authorList>
            <person name="Zou H."/>
            <person name="Jakovlic I."/>
            <person name="Chen R."/>
            <person name="Zhang D."/>
            <person name="Zhang J."/>
            <person name="Li W.X."/>
            <person name="Wang G.T."/>
        </authorList>
    </citation>
    <scope>NUCLEOTIDE SEQUENCE</scope>
</reference>
<dbReference type="EC" id="7.1.1.9" evidence="5"/>
<feature type="domain" description="Cytochrome oxidase subunit II transmembrane region profile" evidence="23">
    <location>
        <begin position="1"/>
        <end position="90"/>
    </location>
</feature>
<keyword evidence="12" id="KW-0460">Magnesium</keyword>
<evidence type="ECO:0000256" key="8">
    <source>
        <dbReference type="ARBA" id="ARBA00022660"/>
    </source>
</evidence>
<comment type="subunit">
    <text evidence="4">Component of the cytochrome c oxidase (complex IV, CIV), a multisubunit enzyme composed of a catalytic core of 3 subunits and several supernumerary subunits. The complex exists as a monomer or a dimer and forms supercomplexes (SCs) in the inner mitochondrial membrane with ubiquinol-cytochrome c oxidoreductase (cytochrome b-c1 complex, complex III, CIII).</text>
</comment>
<gene>
    <name evidence="24" type="primary">cox2</name>
</gene>
<dbReference type="InterPro" id="IPR002429">
    <property type="entry name" value="CcO_II-like_C"/>
</dbReference>
<dbReference type="Pfam" id="PF00116">
    <property type="entry name" value="COX2"/>
    <property type="match status" value="1"/>
</dbReference>
<geneLocation type="mitochondrion" evidence="24"/>
<evidence type="ECO:0000256" key="5">
    <source>
        <dbReference type="ARBA" id="ARBA00012949"/>
    </source>
</evidence>
<evidence type="ECO:0000256" key="6">
    <source>
        <dbReference type="ARBA" id="ARBA00015946"/>
    </source>
</evidence>
<organism evidence="24">
    <name type="scientific">Camallanus cotti</name>
    <dbReference type="NCBI Taxonomy" id="375143"/>
    <lineage>
        <taxon>Eukaryota</taxon>
        <taxon>Metazoa</taxon>
        <taxon>Ecdysozoa</taxon>
        <taxon>Nematoda</taxon>
        <taxon>Chromadorea</taxon>
        <taxon>Rhabditida</taxon>
        <taxon>Spirurina</taxon>
        <taxon>Spiruromorpha</taxon>
        <taxon>Camallanoidea</taxon>
        <taxon>Camallanidae</taxon>
        <taxon>Camallanus</taxon>
    </lineage>
</organism>
<keyword evidence="16" id="KW-0186">Copper</keyword>
<evidence type="ECO:0000256" key="1">
    <source>
        <dbReference type="ARBA" id="ARBA00001935"/>
    </source>
</evidence>
<dbReference type="InterPro" id="IPR008972">
    <property type="entry name" value="Cupredoxin"/>
</dbReference>
<comment type="catalytic activity">
    <reaction evidence="20">
        <text>4 Fe(II)-[cytochrome c] + O2 + 8 H(+)(in) = 4 Fe(III)-[cytochrome c] + 2 H2O + 4 H(+)(out)</text>
        <dbReference type="Rhea" id="RHEA:11436"/>
        <dbReference type="Rhea" id="RHEA-COMP:10350"/>
        <dbReference type="Rhea" id="RHEA-COMP:14399"/>
        <dbReference type="ChEBI" id="CHEBI:15377"/>
        <dbReference type="ChEBI" id="CHEBI:15378"/>
        <dbReference type="ChEBI" id="CHEBI:15379"/>
        <dbReference type="ChEBI" id="CHEBI:29033"/>
        <dbReference type="ChEBI" id="CHEBI:29034"/>
        <dbReference type="EC" id="7.1.1.9"/>
    </reaction>
    <physiologicalReaction direction="left-to-right" evidence="20">
        <dbReference type="Rhea" id="RHEA:11437"/>
    </physiologicalReaction>
</comment>
<evidence type="ECO:0000256" key="20">
    <source>
        <dbReference type="ARBA" id="ARBA00049512"/>
    </source>
</evidence>
<dbReference type="GO" id="GO:0004129">
    <property type="term" value="F:cytochrome-c oxidase activity"/>
    <property type="evidence" value="ECO:0007669"/>
    <property type="project" value="UniProtKB-EC"/>
</dbReference>
<dbReference type="SUPFAM" id="SSF49503">
    <property type="entry name" value="Cupredoxins"/>
    <property type="match status" value="1"/>
</dbReference>
<accession>A0A343LEM5</accession>
<evidence type="ECO:0000256" key="16">
    <source>
        <dbReference type="ARBA" id="ARBA00023008"/>
    </source>
</evidence>
<dbReference type="Gene3D" id="2.60.40.420">
    <property type="entry name" value="Cupredoxins - blue copper proteins"/>
    <property type="match status" value="1"/>
</dbReference>
<evidence type="ECO:0000313" key="24">
    <source>
        <dbReference type="EMBL" id="ATO58499.1"/>
    </source>
</evidence>
<keyword evidence="18 21" id="KW-0472">Membrane</keyword>
<comment type="subcellular location">
    <subcellularLocation>
        <location evidence="2">Mitochondrion inner membrane</location>
        <topology evidence="2">Multi-pass membrane protein</topology>
    </subcellularLocation>
</comment>
<evidence type="ECO:0000256" key="4">
    <source>
        <dbReference type="ARBA" id="ARBA00011164"/>
    </source>
</evidence>
<dbReference type="Gene3D" id="1.10.287.90">
    <property type="match status" value="1"/>
</dbReference>
<protein>
    <recommendedName>
        <fullName evidence="6">Cytochrome c oxidase subunit 2</fullName>
        <ecNumber evidence="5">7.1.1.9</ecNumber>
    </recommendedName>
    <alternativeName>
        <fullName evidence="19">Cytochrome c oxidase polypeptide II</fullName>
    </alternativeName>
</protein>
<feature type="transmembrane region" description="Helical" evidence="21">
    <location>
        <begin position="20"/>
        <end position="41"/>
    </location>
</feature>
<dbReference type="PANTHER" id="PTHR22888">
    <property type="entry name" value="CYTOCHROME C OXIDASE, SUBUNIT II"/>
    <property type="match status" value="1"/>
</dbReference>
<name>A0A343LEM5_9BILA</name>
<dbReference type="GO" id="GO:0042773">
    <property type="term" value="P:ATP synthesis coupled electron transport"/>
    <property type="evidence" value="ECO:0007669"/>
    <property type="project" value="TreeGrafter"/>
</dbReference>
<dbReference type="InterPro" id="IPR036257">
    <property type="entry name" value="Cyt_c_oxidase_su2_TM_sf"/>
</dbReference>
<dbReference type="InterPro" id="IPR001505">
    <property type="entry name" value="Copper_CuA"/>
</dbReference>
<dbReference type="SUPFAM" id="SSF81464">
    <property type="entry name" value="Cytochrome c oxidase subunit II-like, transmembrane region"/>
    <property type="match status" value="1"/>
</dbReference>
<keyword evidence="11" id="KW-0999">Mitochondrion inner membrane</keyword>
<dbReference type="RefSeq" id="YP_009442449.1">
    <property type="nucleotide sequence ID" value="NC_036308.1"/>
</dbReference>
<evidence type="ECO:0000256" key="11">
    <source>
        <dbReference type="ARBA" id="ARBA00022792"/>
    </source>
</evidence>
<keyword evidence="9 21" id="KW-0812">Transmembrane</keyword>
<evidence type="ECO:0000256" key="21">
    <source>
        <dbReference type="SAM" id="Phobius"/>
    </source>
</evidence>
<dbReference type="PROSITE" id="PS50857">
    <property type="entry name" value="COX2_CUA"/>
    <property type="match status" value="1"/>
</dbReference>
<evidence type="ECO:0000256" key="12">
    <source>
        <dbReference type="ARBA" id="ARBA00022842"/>
    </source>
</evidence>
<evidence type="ECO:0000256" key="9">
    <source>
        <dbReference type="ARBA" id="ARBA00022692"/>
    </source>
</evidence>
<evidence type="ECO:0000256" key="19">
    <source>
        <dbReference type="ARBA" id="ARBA00031389"/>
    </source>
</evidence>
<keyword evidence="8" id="KW-0679">Respiratory chain</keyword>
<dbReference type="GO" id="GO:0005507">
    <property type="term" value="F:copper ion binding"/>
    <property type="evidence" value="ECO:0007669"/>
    <property type="project" value="InterPro"/>
</dbReference>
<evidence type="ECO:0000259" key="23">
    <source>
        <dbReference type="PROSITE" id="PS50999"/>
    </source>
</evidence>
<sequence length="225" mass="25335">MFIDFGLGFLSSHHSMHTEWFYNFACSFLVVILIFVSMSFFNMMSTDLYSKDFSMNKFFIELTMSLIPIGILSILVFPSLVLLYDVFNLPDECVSVGVVGHQWYWTYDYSVGDGVSVDSYMSPVDELAMGGFRLLDVDNRCVVPCGLHVGFMITSDDVIHCWTLPSLSIKADALSGVLGHLICTFPILGVFYGQCSEICGAFHSFMPIVVESTLPQSFINWMYSR</sequence>
<keyword evidence="17 24" id="KW-0496">Mitochondrion</keyword>
<dbReference type="InterPro" id="IPR045187">
    <property type="entry name" value="CcO_II"/>
</dbReference>
<evidence type="ECO:0000256" key="10">
    <source>
        <dbReference type="ARBA" id="ARBA00022723"/>
    </source>
</evidence>
<evidence type="ECO:0000256" key="15">
    <source>
        <dbReference type="ARBA" id="ARBA00022989"/>
    </source>
</evidence>
<keyword evidence="15 21" id="KW-1133">Transmembrane helix</keyword>
<dbReference type="AlphaFoldDB" id="A0A343LEM5"/>
<evidence type="ECO:0000256" key="18">
    <source>
        <dbReference type="ARBA" id="ARBA00023136"/>
    </source>
</evidence>
<evidence type="ECO:0000259" key="22">
    <source>
        <dbReference type="PROSITE" id="PS50857"/>
    </source>
</evidence>
<keyword evidence="10" id="KW-0479">Metal-binding</keyword>
<keyword evidence="7" id="KW-0813">Transport</keyword>
<dbReference type="PANTHER" id="PTHR22888:SF9">
    <property type="entry name" value="CYTOCHROME C OXIDASE SUBUNIT 2"/>
    <property type="match status" value="1"/>
</dbReference>
<evidence type="ECO:0000256" key="2">
    <source>
        <dbReference type="ARBA" id="ARBA00004448"/>
    </source>
</evidence>